<organism evidence="1 2">
    <name type="scientific">Camellia sinensis var. sinensis</name>
    <name type="common">China tea</name>
    <dbReference type="NCBI Taxonomy" id="542762"/>
    <lineage>
        <taxon>Eukaryota</taxon>
        <taxon>Viridiplantae</taxon>
        <taxon>Streptophyta</taxon>
        <taxon>Embryophyta</taxon>
        <taxon>Tracheophyta</taxon>
        <taxon>Spermatophyta</taxon>
        <taxon>Magnoliopsida</taxon>
        <taxon>eudicotyledons</taxon>
        <taxon>Gunneridae</taxon>
        <taxon>Pentapetalae</taxon>
        <taxon>asterids</taxon>
        <taxon>Ericales</taxon>
        <taxon>Theaceae</taxon>
        <taxon>Camellia</taxon>
    </lineage>
</organism>
<dbReference type="EMBL" id="SDRB02007256">
    <property type="protein sequence ID" value="THG11473.1"/>
    <property type="molecule type" value="Genomic_DNA"/>
</dbReference>
<dbReference type="AlphaFoldDB" id="A0A4S4E643"/>
<name>A0A4S4E643_CAMSN</name>
<protein>
    <submittedName>
        <fullName evidence="1">Uncharacterized protein</fullName>
    </submittedName>
</protein>
<dbReference type="Proteomes" id="UP000306102">
    <property type="component" value="Unassembled WGS sequence"/>
</dbReference>
<keyword evidence="2" id="KW-1185">Reference proteome</keyword>
<proteinExistence type="predicted"/>
<accession>A0A4S4E643</accession>
<sequence length="256" mass="28783">MASFTTHKDVDVNGRHFELIPFGAASNALVDMSESAGLTNMKATPLEKLKSGGFSGFGQSRACINDRFDASLCNTLQDRCHWEMGLGLIGDLDLVQLRVFVYRTVSLMYRIQADTYWESDAMSVNFILTGIPVHIQIDTLIFRQVVWLSDVDIAKGLAPEDAGKPVFSPVLFPMFGTTTVYCYDGRQLTVSRHRIEARSVKLSSCFIKPTIVPHFKVLSAFKLRLFWGVQDHPFCLRYVMNVKTRDCTVMLKELGP</sequence>
<comment type="caution">
    <text evidence="1">The sequence shown here is derived from an EMBL/GenBank/DDBJ whole genome shotgun (WGS) entry which is preliminary data.</text>
</comment>
<evidence type="ECO:0000313" key="2">
    <source>
        <dbReference type="Proteomes" id="UP000306102"/>
    </source>
</evidence>
<reference evidence="1 2" key="1">
    <citation type="journal article" date="2018" name="Proc. Natl. Acad. Sci. U.S.A.">
        <title>Draft genome sequence of Camellia sinensis var. sinensis provides insights into the evolution of the tea genome and tea quality.</title>
        <authorList>
            <person name="Wei C."/>
            <person name="Yang H."/>
            <person name="Wang S."/>
            <person name="Zhao J."/>
            <person name="Liu C."/>
            <person name="Gao L."/>
            <person name="Xia E."/>
            <person name="Lu Y."/>
            <person name="Tai Y."/>
            <person name="She G."/>
            <person name="Sun J."/>
            <person name="Cao H."/>
            <person name="Tong W."/>
            <person name="Gao Q."/>
            <person name="Li Y."/>
            <person name="Deng W."/>
            <person name="Jiang X."/>
            <person name="Wang W."/>
            <person name="Chen Q."/>
            <person name="Zhang S."/>
            <person name="Li H."/>
            <person name="Wu J."/>
            <person name="Wang P."/>
            <person name="Li P."/>
            <person name="Shi C."/>
            <person name="Zheng F."/>
            <person name="Jian J."/>
            <person name="Huang B."/>
            <person name="Shan D."/>
            <person name="Shi M."/>
            <person name="Fang C."/>
            <person name="Yue Y."/>
            <person name="Li F."/>
            <person name="Li D."/>
            <person name="Wei S."/>
            <person name="Han B."/>
            <person name="Jiang C."/>
            <person name="Yin Y."/>
            <person name="Xia T."/>
            <person name="Zhang Z."/>
            <person name="Bennetzen J.L."/>
            <person name="Zhao S."/>
            <person name="Wan X."/>
        </authorList>
    </citation>
    <scope>NUCLEOTIDE SEQUENCE [LARGE SCALE GENOMIC DNA]</scope>
    <source>
        <strain evidence="2">cv. Shuchazao</strain>
        <tissue evidence="1">Leaf</tissue>
    </source>
</reference>
<evidence type="ECO:0000313" key="1">
    <source>
        <dbReference type="EMBL" id="THG11473.1"/>
    </source>
</evidence>
<gene>
    <name evidence="1" type="ORF">TEA_008118</name>
</gene>